<dbReference type="EMBL" id="JAKIXB020000017">
    <property type="protein sequence ID" value="KAL1600906.1"/>
    <property type="molecule type" value="Genomic_DNA"/>
</dbReference>
<protein>
    <submittedName>
        <fullName evidence="2">Uncharacterized protein</fullName>
    </submittedName>
</protein>
<feature type="compositionally biased region" description="Polar residues" evidence="1">
    <location>
        <begin position="172"/>
        <end position="183"/>
    </location>
</feature>
<organism evidence="2 3">
    <name type="scientific">Nothophoma quercina</name>
    <dbReference type="NCBI Taxonomy" id="749835"/>
    <lineage>
        <taxon>Eukaryota</taxon>
        <taxon>Fungi</taxon>
        <taxon>Dikarya</taxon>
        <taxon>Ascomycota</taxon>
        <taxon>Pezizomycotina</taxon>
        <taxon>Dothideomycetes</taxon>
        <taxon>Pleosporomycetidae</taxon>
        <taxon>Pleosporales</taxon>
        <taxon>Pleosporineae</taxon>
        <taxon>Didymellaceae</taxon>
        <taxon>Nothophoma</taxon>
    </lineage>
</organism>
<gene>
    <name evidence="2" type="ORF">SLS59_005571</name>
</gene>
<name>A0ABR3R923_9PLEO</name>
<feature type="region of interest" description="Disordered" evidence="1">
    <location>
        <begin position="1"/>
        <end position="72"/>
    </location>
</feature>
<dbReference type="Proteomes" id="UP001521222">
    <property type="component" value="Unassembled WGS sequence"/>
</dbReference>
<reference evidence="2 3" key="1">
    <citation type="submission" date="2024-02" db="EMBL/GenBank/DDBJ databases">
        <title>De novo assembly and annotation of 12 fungi associated with fruit tree decline syndrome in Ontario, Canada.</title>
        <authorList>
            <person name="Sulman M."/>
            <person name="Ellouze W."/>
            <person name="Ilyukhin E."/>
        </authorList>
    </citation>
    <scope>NUCLEOTIDE SEQUENCE [LARGE SCALE GENOMIC DNA]</scope>
    <source>
        <strain evidence="2 3">M97-236</strain>
    </source>
</reference>
<keyword evidence="3" id="KW-1185">Reference proteome</keyword>
<accession>A0ABR3R923</accession>
<feature type="compositionally biased region" description="Basic and acidic residues" evidence="1">
    <location>
        <begin position="185"/>
        <end position="194"/>
    </location>
</feature>
<sequence length="606" mass="69293">MNSYPSPSYYDSYDAREARRSGAPPRHRTSTRRTTWPPAPAVEDESVAAKKEVSTVVGSDEGEPPINTRGTVDQEYLLDEIEQPKQSNHDDRRFVFVSGAGDNGLNAASGAYEARRKSFAERGNMPHLNTDVEGDPPLFTKRVSTPYSYTPHKESTVPASASRMLSPEPMTPASTSKPRTTANRDAWDSSKDQNARPSKSIPVRTRRDSLTRSAHQSAKNDVFDDTASEGEGMAHLRTNERKPARYSFVKSESQKEDLRVNLQASQQKPEPSRRDSTQRPPTARTGCYDGVFRDTPFAREFSQTRLGERPRERFCDFSSVWMRLAWLLTLRRRLPSLDLLYSLADISDSDRPCPGDREVSTDRVSWYGIADQRDSLHVASFAVCAADVKMLEILFPTIRGYFTRLPSTSSYTPEKYTCSLRTTSRRCPQYLDLLVELDAEAQANGSRPNMTRFIKMARDNAFKGECAKNKAFVRKAWHFIPALPEFTVCEECYDEVIWPAVAEGKMRVPRLVNKSIQLVPDEDIEHGSSCCLYSSRMRRVWDVATREEDLKYLERKALERKRKEVQLAKERRGLMRWMADEEKGSRGYERAKDNLKLLEREWKDWE</sequence>
<feature type="region of interest" description="Disordered" evidence="1">
    <location>
        <begin position="121"/>
        <end position="288"/>
    </location>
</feature>
<proteinExistence type="predicted"/>
<feature type="compositionally biased region" description="Low complexity" evidence="1">
    <location>
        <begin position="1"/>
        <end position="12"/>
    </location>
</feature>
<comment type="caution">
    <text evidence="2">The sequence shown here is derived from an EMBL/GenBank/DDBJ whole genome shotgun (WGS) entry which is preliminary data.</text>
</comment>
<evidence type="ECO:0000256" key="1">
    <source>
        <dbReference type="SAM" id="MobiDB-lite"/>
    </source>
</evidence>
<evidence type="ECO:0000313" key="2">
    <source>
        <dbReference type="EMBL" id="KAL1600906.1"/>
    </source>
</evidence>
<feature type="compositionally biased region" description="Basic and acidic residues" evidence="1">
    <location>
        <begin position="232"/>
        <end position="243"/>
    </location>
</feature>
<evidence type="ECO:0000313" key="3">
    <source>
        <dbReference type="Proteomes" id="UP001521222"/>
    </source>
</evidence>